<feature type="signal peptide" evidence="2">
    <location>
        <begin position="1"/>
        <end position="19"/>
    </location>
</feature>
<feature type="region of interest" description="Disordered" evidence="1">
    <location>
        <begin position="534"/>
        <end position="566"/>
    </location>
</feature>
<organism evidence="3 4">
    <name type="scientific">Durusdinium trenchii</name>
    <dbReference type="NCBI Taxonomy" id="1381693"/>
    <lineage>
        <taxon>Eukaryota</taxon>
        <taxon>Sar</taxon>
        <taxon>Alveolata</taxon>
        <taxon>Dinophyceae</taxon>
        <taxon>Suessiales</taxon>
        <taxon>Symbiodiniaceae</taxon>
        <taxon>Durusdinium</taxon>
    </lineage>
</organism>
<evidence type="ECO:0000313" key="4">
    <source>
        <dbReference type="Proteomes" id="UP001642484"/>
    </source>
</evidence>
<keyword evidence="2" id="KW-0732">Signal</keyword>
<name>A0ABP0JB38_9DINO</name>
<keyword evidence="4" id="KW-1185">Reference proteome</keyword>
<gene>
    <name evidence="3" type="ORF">CCMP2556_LOCUS10459</name>
</gene>
<proteinExistence type="predicted"/>
<feature type="compositionally biased region" description="Low complexity" evidence="1">
    <location>
        <begin position="534"/>
        <end position="555"/>
    </location>
</feature>
<protein>
    <submittedName>
        <fullName evidence="3">Uncharacterized protein</fullName>
    </submittedName>
</protein>
<reference evidence="3 4" key="1">
    <citation type="submission" date="2024-02" db="EMBL/GenBank/DDBJ databases">
        <authorList>
            <person name="Chen Y."/>
            <person name="Shah S."/>
            <person name="Dougan E. K."/>
            <person name="Thang M."/>
            <person name="Chan C."/>
        </authorList>
    </citation>
    <scope>NUCLEOTIDE SEQUENCE [LARGE SCALE GENOMIC DNA]</scope>
</reference>
<evidence type="ECO:0000256" key="2">
    <source>
        <dbReference type="SAM" id="SignalP"/>
    </source>
</evidence>
<dbReference type="EMBL" id="CAXAMN010004892">
    <property type="protein sequence ID" value="CAK9011448.1"/>
    <property type="molecule type" value="Genomic_DNA"/>
</dbReference>
<dbReference type="Proteomes" id="UP001642484">
    <property type="component" value="Unassembled WGS sequence"/>
</dbReference>
<feature type="region of interest" description="Disordered" evidence="1">
    <location>
        <begin position="339"/>
        <end position="386"/>
    </location>
</feature>
<comment type="caution">
    <text evidence="3">The sequence shown here is derived from an EMBL/GenBank/DDBJ whole genome shotgun (WGS) entry which is preliminary data.</text>
</comment>
<evidence type="ECO:0000256" key="1">
    <source>
        <dbReference type="SAM" id="MobiDB-lite"/>
    </source>
</evidence>
<accession>A0ABP0JB38</accession>
<evidence type="ECO:0000313" key="3">
    <source>
        <dbReference type="EMBL" id="CAK9011448.1"/>
    </source>
</evidence>
<feature type="chain" id="PRO_5046413543" evidence="2">
    <location>
        <begin position="20"/>
        <end position="739"/>
    </location>
</feature>
<sequence length="739" mass="82733">MHCAVTGSIHACILTCLKLLPFDLCGFHEKKDNQFMDQGKKAGKEEVLKDMREKDPKQYCRLLSQYSETRSGPGRPADNTRFDFGKISKIQREGLTEKGAQSKWWSDFKNPEAMQLYDDEDAARADPRIVEMECRIKTVELASNESGDPDKYEELEKELWKLVQADPYLSSIPDLQQEEIQTLGHFTSVRDTSEPMAMRITRSCKYGANQLQASYVLSQQSFDNCALEEEQNKIPAHILDVNTLQDFLTKNSISDAQETLSKFVTASFYAFRNGSTSSGNTPNGLGLVQYQIEGSRLFAMIGLEEAMEHLGCDKVERTDEDQEAPASTTTNESHLAVAVAQHQEKPTPPVNDLPDPQIQVHDQLPKPPDAGDGEDDGNDGDHKAFRVTTKGRRIREGVAEVATLPDVIHRCFVLASTSKLPNWQRELSNFMYHDISEDEFSSMLEEACGHSLINEHMAHIEKILGPDAEDWIFGHEEGDPLEDLIAFMEWCVDNALSKDSEKAAQVTATLFPQPKMPTPAVTVVTETTPALPLAPPEAAASQVPAPALAPTEPTAPEQPEPEAPTDAVASMEDAKKLKKTHGDHGYANILASFQSQIHDTSLDSKSTCASMHDGLDLDELAKQDRPCELPVEAFSDCQIQWREDATYVVNPQAPPVKQDLVLTKDELQKLQCVLVERDNSFTVRERWEGREVKPHEVVYRNAQEAFGHAWSAQREKQRYARYSKMLLRLGKLRSTFLAE</sequence>